<dbReference type="InterPro" id="IPR018511">
    <property type="entry name" value="Hemolysin-typ_Ca-bd_CS"/>
</dbReference>
<dbReference type="PANTHER" id="PTHR39431:SF1">
    <property type="entry name" value="FRPA_C-RELATED PROTEIN"/>
    <property type="match status" value="1"/>
</dbReference>
<dbReference type="GO" id="GO:0005509">
    <property type="term" value="F:calcium ion binding"/>
    <property type="evidence" value="ECO:0007669"/>
    <property type="project" value="InterPro"/>
</dbReference>
<dbReference type="EMBL" id="WLYX01000002">
    <property type="protein sequence ID" value="MTD34198.1"/>
    <property type="molecule type" value="Genomic_DNA"/>
</dbReference>
<dbReference type="Proteomes" id="UP000446658">
    <property type="component" value="Unassembled WGS sequence"/>
</dbReference>
<accession>A0A844GG50</accession>
<evidence type="ECO:0000313" key="2">
    <source>
        <dbReference type="Proteomes" id="UP000446658"/>
    </source>
</evidence>
<comment type="caution">
    <text evidence="1">The sequence shown here is derived from an EMBL/GenBank/DDBJ whole genome shotgun (WGS) entry which is preliminary data.</text>
</comment>
<dbReference type="SUPFAM" id="SSF51120">
    <property type="entry name" value="beta-Roll"/>
    <property type="match status" value="1"/>
</dbReference>
<reference evidence="1 2" key="1">
    <citation type="submission" date="2019-11" db="EMBL/GenBank/DDBJ databases">
        <title>Draft genome sequence of Paludibacterium sp. dN18-1.</title>
        <authorList>
            <person name="Im W.-T."/>
        </authorList>
    </citation>
    <scope>NUCLEOTIDE SEQUENCE [LARGE SCALE GENOMIC DNA]</scope>
    <source>
        <strain evidence="2">dN 18-1</strain>
    </source>
</reference>
<protein>
    <recommendedName>
        <fullName evidence="3">Haemolysin-type calcium binding-related domain-containing protein</fullName>
    </recommendedName>
</protein>
<organism evidence="1 2">
    <name type="scientific">Paludibacterium denitrificans</name>
    <dbReference type="NCBI Taxonomy" id="2675226"/>
    <lineage>
        <taxon>Bacteria</taxon>
        <taxon>Pseudomonadati</taxon>
        <taxon>Pseudomonadota</taxon>
        <taxon>Betaproteobacteria</taxon>
        <taxon>Neisseriales</taxon>
        <taxon>Chromobacteriaceae</taxon>
        <taxon>Paludibacterium</taxon>
    </lineage>
</organism>
<dbReference type="InterPro" id="IPR001343">
    <property type="entry name" value="Hemolysn_Ca-bd"/>
</dbReference>
<name>A0A844GG50_9NEIS</name>
<gene>
    <name evidence="1" type="ORF">GKE73_17630</name>
</gene>
<evidence type="ECO:0008006" key="3">
    <source>
        <dbReference type="Google" id="ProtNLM"/>
    </source>
</evidence>
<sequence length="592" mass="63790">MSNSMGSVSANGITSSYLYGSENVPVDWLDGKRRDFSPVETRIPVRDYMATVGRFVNASFFPVIEKFLNPSFQNSYQIPPGEYNKEQIYAIFGINSIDKKIVVQQQWQYDDGKDNFLERAYVWNTVAFQLVGDVRFVVDSNGNRYIKNLGITPYSNDNNNENFDLVAGDGFGSLVNGVLEPIIDPSGLGKKVTIVFDGKVGLNPIYEYADYARDLSSRAAPDFTLALKIANLGLSFTDKLFQDGITRTLYHNKPIIFGTSSGEAIVMTQTVTGVDLSSHRQLGAYVKNGIVYDAGAGSDVVTGTDNADIAFGRDGNDVIDLGLGDDILDGGDGRDSLYGNLGFDIYKTDKLDTIQDSDGRGKVFLGKEVLTGGVHSKDDPAGVYKSKDGRFTYVLVGDKLTVNNGLVIDKYKNHDPGIHLLEEDPPLPPGPNMGKAEPITSPIVIDLDGDGVETVGIGAHYFDHNKDGLQEQTAWVGADDGLLVRDLNGDGQINNGGELFGSNTLAADGSAAVNGFRALASFDDNGDGKIDAADKIFDDLRLWRDANEDGATDDGELMTLAQAGIKAINTAYTDTNSLDANGNTLGQASGYP</sequence>
<evidence type="ECO:0000313" key="1">
    <source>
        <dbReference type="EMBL" id="MTD34198.1"/>
    </source>
</evidence>
<dbReference type="Pfam" id="PF00353">
    <property type="entry name" value="HemolysinCabind"/>
    <property type="match status" value="1"/>
</dbReference>
<dbReference type="AlphaFoldDB" id="A0A844GG50"/>
<dbReference type="Gene3D" id="2.150.10.10">
    <property type="entry name" value="Serralysin-like metalloprotease, C-terminal"/>
    <property type="match status" value="1"/>
</dbReference>
<dbReference type="PROSITE" id="PS00330">
    <property type="entry name" value="HEMOLYSIN_CALCIUM"/>
    <property type="match status" value="1"/>
</dbReference>
<proteinExistence type="predicted"/>
<dbReference type="RefSeq" id="WP_230371623.1">
    <property type="nucleotide sequence ID" value="NZ_WLYX01000002.1"/>
</dbReference>
<dbReference type="PANTHER" id="PTHR39431">
    <property type="entry name" value="FRPA/C-RELATED PROTEIN"/>
    <property type="match status" value="1"/>
</dbReference>
<dbReference type="InterPro" id="IPR011049">
    <property type="entry name" value="Serralysin-like_metalloprot_C"/>
</dbReference>
<keyword evidence="2" id="KW-1185">Reference proteome</keyword>